<dbReference type="Proteomes" id="UP000510621">
    <property type="component" value="Chromosome"/>
</dbReference>
<evidence type="ECO:0000259" key="1">
    <source>
        <dbReference type="Pfam" id="PF02281"/>
    </source>
</evidence>
<dbReference type="AlphaFoldDB" id="A0A7L6AT02"/>
<evidence type="ECO:0000313" key="3">
    <source>
        <dbReference type="Proteomes" id="UP000510621"/>
    </source>
</evidence>
<gene>
    <name evidence="2" type="ORF">HZT40_12095</name>
</gene>
<dbReference type="InterPro" id="IPR003201">
    <property type="entry name" value="Transposase_Tn5"/>
</dbReference>
<dbReference type="InterPro" id="IPR012337">
    <property type="entry name" value="RNaseH-like_sf"/>
</dbReference>
<sequence length="94" mass="10639">MLMYNEMGRTCPDLSCELFFSREEWQAAHWVARKPLPAEPPTLNTMIRMAAGFGGFLGRKQDGEPGVKTLWTGLQRLMDFAAGIQAFREQQTCV</sequence>
<keyword evidence="3" id="KW-1185">Reference proteome</keyword>
<reference evidence="2" key="1">
    <citation type="submission" date="2020-06" db="EMBL/GenBank/DDBJ databases">
        <title>Analysis procedures for assessing recovery of high quality, complete, closed genomes from Nanopore long read metagenome sequencing.</title>
        <authorList>
            <person name="Bessarab I."/>
            <person name="Arumugam K."/>
            <person name="Haryono M."/>
            <person name="Liu X."/>
            <person name="Roy S."/>
            <person name="Zuniga-Montanez R.E."/>
            <person name="Qiu G."/>
            <person name="Drautz-Moses D.I."/>
            <person name="Law Y.Y."/>
            <person name="Wuertz S."/>
            <person name="Lauro F.M."/>
            <person name="Huson D.H."/>
            <person name="Williams R.B."/>
        </authorList>
    </citation>
    <scope>NUCLEOTIDE SEQUENCE [LARGE SCALE GENOMIC DNA]</scope>
    <source>
        <strain evidence="2">SSD2</strain>
    </source>
</reference>
<dbReference type="InterPro" id="IPR014737">
    <property type="entry name" value="Transposase_Tn5-like_C"/>
</dbReference>
<dbReference type="SUPFAM" id="SSF53098">
    <property type="entry name" value="Ribonuclease H-like"/>
    <property type="match status" value="1"/>
</dbReference>
<protein>
    <recommendedName>
        <fullName evidence="1">Transposase Tn5 dimerisation domain-containing protein</fullName>
    </recommendedName>
</protein>
<accession>A0A7L6AT02</accession>
<name>A0A7L6AT02_9GAMM</name>
<evidence type="ECO:0000313" key="2">
    <source>
        <dbReference type="EMBL" id="QLQ32203.1"/>
    </source>
</evidence>
<dbReference type="EMBL" id="CP059265">
    <property type="protein sequence ID" value="QLQ32203.1"/>
    <property type="molecule type" value="Genomic_DNA"/>
</dbReference>
<proteinExistence type="predicted"/>
<dbReference type="Gene3D" id="1.10.740.10">
    <property type="entry name" value="Transferase Inhibitor Protein From Tn5, Chain"/>
    <property type="match status" value="1"/>
</dbReference>
<dbReference type="KEGG" id="this:HZT40_12095"/>
<dbReference type="Pfam" id="PF02281">
    <property type="entry name" value="Dimer_Tnp_Tn5"/>
    <property type="match status" value="1"/>
</dbReference>
<organism evidence="2 3">
    <name type="scientific">Candidatus Thiothrix singaporensis</name>
    <dbReference type="NCBI Taxonomy" id="2799669"/>
    <lineage>
        <taxon>Bacteria</taxon>
        <taxon>Pseudomonadati</taxon>
        <taxon>Pseudomonadota</taxon>
        <taxon>Gammaproteobacteria</taxon>
        <taxon>Thiotrichales</taxon>
        <taxon>Thiotrichaceae</taxon>
        <taxon>Thiothrix</taxon>
    </lineage>
</organism>
<feature type="domain" description="Transposase Tn5 dimerisation" evidence="1">
    <location>
        <begin position="6"/>
        <end position="87"/>
    </location>
</feature>